<sequence length="90" mass="10276">MSDNCIRSVPSAAMACFQDLSEFERCVIVDAREMGHSISEVSMKSGFSRTTITRVYREYRVSGRTSNFRHRRGRKKDLENTRPSPSDADP</sequence>
<comment type="caution">
    <text evidence="3">The sequence shown here is derived from an EMBL/GenBank/DDBJ whole genome shotgun (WGS) entry which is preliminary data.</text>
</comment>
<dbReference type="InterPro" id="IPR036388">
    <property type="entry name" value="WH-like_DNA-bd_sf"/>
</dbReference>
<protein>
    <recommendedName>
        <fullName evidence="5">Tc3 transposase DNA binding domain-containing protein</fullName>
    </recommendedName>
</protein>
<evidence type="ECO:0000313" key="4">
    <source>
        <dbReference type="Proteomes" id="UP000499080"/>
    </source>
</evidence>
<dbReference type="InterPro" id="IPR009057">
    <property type="entry name" value="Homeodomain-like_sf"/>
</dbReference>
<dbReference type="AlphaFoldDB" id="A0A4Y2IAI3"/>
<evidence type="ECO:0000313" key="3">
    <source>
        <dbReference type="EMBL" id="GBM74718.1"/>
    </source>
</evidence>
<dbReference type="Gene3D" id="1.10.10.10">
    <property type="entry name" value="Winged helix-like DNA-binding domain superfamily/Winged helix DNA-binding domain"/>
    <property type="match status" value="1"/>
</dbReference>
<name>A0A4Y2IAI3_ARAVE</name>
<evidence type="ECO:0000256" key="2">
    <source>
        <dbReference type="SAM" id="MobiDB-lite"/>
    </source>
</evidence>
<dbReference type="GO" id="GO:0005634">
    <property type="term" value="C:nucleus"/>
    <property type="evidence" value="ECO:0007669"/>
    <property type="project" value="UniProtKB-SubCell"/>
</dbReference>
<gene>
    <name evidence="3" type="ORF">AVEN_274852_1</name>
</gene>
<dbReference type="Proteomes" id="UP000499080">
    <property type="component" value="Unassembled WGS sequence"/>
</dbReference>
<organism evidence="3 4">
    <name type="scientific">Araneus ventricosus</name>
    <name type="common">Orbweaver spider</name>
    <name type="synonym">Epeira ventricosa</name>
    <dbReference type="NCBI Taxonomy" id="182803"/>
    <lineage>
        <taxon>Eukaryota</taxon>
        <taxon>Metazoa</taxon>
        <taxon>Ecdysozoa</taxon>
        <taxon>Arthropoda</taxon>
        <taxon>Chelicerata</taxon>
        <taxon>Arachnida</taxon>
        <taxon>Araneae</taxon>
        <taxon>Araneomorphae</taxon>
        <taxon>Entelegynae</taxon>
        <taxon>Araneoidea</taxon>
        <taxon>Araneidae</taxon>
        <taxon>Araneus</taxon>
    </lineage>
</organism>
<comment type="subcellular location">
    <subcellularLocation>
        <location evidence="1">Nucleus</location>
    </subcellularLocation>
</comment>
<feature type="region of interest" description="Disordered" evidence="2">
    <location>
        <begin position="63"/>
        <end position="90"/>
    </location>
</feature>
<evidence type="ECO:0008006" key="5">
    <source>
        <dbReference type="Google" id="ProtNLM"/>
    </source>
</evidence>
<proteinExistence type="predicted"/>
<evidence type="ECO:0000256" key="1">
    <source>
        <dbReference type="ARBA" id="ARBA00004123"/>
    </source>
</evidence>
<dbReference type="SUPFAM" id="SSF46689">
    <property type="entry name" value="Homeodomain-like"/>
    <property type="match status" value="1"/>
</dbReference>
<dbReference type="OrthoDB" id="10045182at2759"/>
<keyword evidence="4" id="KW-1185">Reference proteome</keyword>
<dbReference type="EMBL" id="BGPR01002511">
    <property type="protein sequence ID" value="GBM74718.1"/>
    <property type="molecule type" value="Genomic_DNA"/>
</dbReference>
<accession>A0A4Y2IAI3</accession>
<reference evidence="3 4" key="1">
    <citation type="journal article" date="2019" name="Sci. Rep.">
        <title>Orb-weaving spider Araneus ventricosus genome elucidates the spidroin gene catalogue.</title>
        <authorList>
            <person name="Kono N."/>
            <person name="Nakamura H."/>
            <person name="Ohtoshi R."/>
            <person name="Moran D.A.P."/>
            <person name="Shinohara A."/>
            <person name="Yoshida Y."/>
            <person name="Fujiwara M."/>
            <person name="Mori M."/>
            <person name="Tomita M."/>
            <person name="Arakawa K."/>
        </authorList>
    </citation>
    <scope>NUCLEOTIDE SEQUENCE [LARGE SCALE GENOMIC DNA]</scope>
</reference>